<accession>A0A2G8LI85</accession>
<gene>
    <name evidence="4" type="ORF">BSL78_03186</name>
</gene>
<evidence type="ECO:0000313" key="5">
    <source>
        <dbReference type="Proteomes" id="UP000230750"/>
    </source>
</evidence>
<keyword evidence="5" id="KW-1185">Reference proteome</keyword>
<name>A0A2G8LI85_STIJA</name>
<organism evidence="4 5">
    <name type="scientific">Stichopus japonicus</name>
    <name type="common">Sea cucumber</name>
    <dbReference type="NCBI Taxonomy" id="307972"/>
    <lineage>
        <taxon>Eukaryota</taxon>
        <taxon>Metazoa</taxon>
        <taxon>Echinodermata</taxon>
        <taxon>Eleutherozoa</taxon>
        <taxon>Echinozoa</taxon>
        <taxon>Holothuroidea</taxon>
        <taxon>Aspidochirotacea</taxon>
        <taxon>Aspidochirotida</taxon>
        <taxon>Stichopodidae</taxon>
        <taxon>Apostichopus</taxon>
    </lineage>
</organism>
<evidence type="ECO:0000256" key="3">
    <source>
        <dbReference type="SAM" id="SignalP"/>
    </source>
</evidence>
<comment type="caution">
    <text evidence="4">The sequence shown here is derived from an EMBL/GenBank/DDBJ whole genome shotgun (WGS) entry which is preliminary data.</text>
</comment>
<dbReference type="AlphaFoldDB" id="A0A2G8LI85"/>
<keyword evidence="2" id="KW-0472">Membrane</keyword>
<feature type="transmembrane region" description="Helical" evidence="2">
    <location>
        <begin position="191"/>
        <end position="212"/>
    </location>
</feature>
<sequence length="272" mass="30839">MMIDSYGWRNMFRVMGAAILLLGVPSCSMYSQPPAKEPTPQVVGFDEGGRPMISAASERENAMKERVIRANEINKEAEKEEAEELNKTTGEHSKENQANTSVTSSRRVSFADNAQTTGEEAKRLLRQQSVTIPEEGDEEDDDEDDDEVMMSQEETEAAMNDLQLREKKPLYFKLKGTLIWKILMVMKLPELWFISIALMGCAMTMSFYYVSLVQDFINPLNRNELENQETVKKLPASTGFEPGPPALYADTLTTRLWTLIVRPEVRNRLGRS</sequence>
<feature type="compositionally biased region" description="Basic and acidic residues" evidence="1">
    <location>
        <begin position="73"/>
        <end position="95"/>
    </location>
</feature>
<evidence type="ECO:0000256" key="1">
    <source>
        <dbReference type="SAM" id="MobiDB-lite"/>
    </source>
</evidence>
<dbReference type="SUPFAM" id="SSF103473">
    <property type="entry name" value="MFS general substrate transporter"/>
    <property type="match status" value="1"/>
</dbReference>
<evidence type="ECO:0000256" key="2">
    <source>
        <dbReference type="SAM" id="Phobius"/>
    </source>
</evidence>
<dbReference type="InterPro" id="IPR036259">
    <property type="entry name" value="MFS_trans_sf"/>
</dbReference>
<feature type="chain" id="PRO_5013916655" evidence="3">
    <location>
        <begin position="30"/>
        <end position="272"/>
    </location>
</feature>
<keyword evidence="3" id="KW-0732">Signal</keyword>
<proteinExistence type="predicted"/>
<protein>
    <submittedName>
        <fullName evidence="4">Uncharacterized protein</fullName>
    </submittedName>
</protein>
<feature type="signal peptide" evidence="3">
    <location>
        <begin position="1"/>
        <end position="29"/>
    </location>
</feature>
<evidence type="ECO:0000313" key="4">
    <source>
        <dbReference type="EMBL" id="PIK59890.1"/>
    </source>
</evidence>
<keyword evidence="2" id="KW-1133">Transmembrane helix</keyword>
<dbReference type="EMBL" id="MRZV01000071">
    <property type="protein sequence ID" value="PIK59890.1"/>
    <property type="molecule type" value="Genomic_DNA"/>
</dbReference>
<dbReference type="Proteomes" id="UP000230750">
    <property type="component" value="Unassembled WGS sequence"/>
</dbReference>
<keyword evidence="2" id="KW-0812">Transmembrane</keyword>
<feature type="region of interest" description="Disordered" evidence="1">
    <location>
        <begin position="73"/>
        <end position="150"/>
    </location>
</feature>
<feature type="compositionally biased region" description="Polar residues" evidence="1">
    <location>
        <begin position="96"/>
        <end position="118"/>
    </location>
</feature>
<reference evidence="4 5" key="1">
    <citation type="journal article" date="2017" name="PLoS Biol.">
        <title>The sea cucumber genome provides insights into morphological evolution and visceral regeneration.</title>
        <authorList>
            <person name="Zhang X."/>
            <person name="Sun L."/>
            <person name="Yuan J."/>
            <person name="Sun Y."/>
            <person name="Gao Y."/>
            <person name="Zhang L."/>
            <person name="Li S."/>
            <person name="Dai H."/>
            <person name="Hamel J.F."/>
            <person name="Liu C."/>
            <person name="Yu Y."/>
            <person name="Liu S."/>
            <person name="Lin W."/>
            <person name="Guo K."/>
            <person name="Jin S."/>
            <person name="Xu P."/>
            <person name="Storey K.B."/>
            <person name="Huan P."/>
            <person name="Zhang T."/>
            <person name="Zhou Y."/>
            <person name="Zhang J."/>
            <person name="Lin C."/>
            <person name="Li X."/>
            <person name="Xing L."/>
            <person name="Huo D."/>
            <person name="Sun M."/>
            <person name="Wang L."/>
            <person name="Mercier A."/>
            <person name="Li F."/>
            <person name="Yang H."/>
            <person name="Xiang J."/>
        </authorList>
    </citation>
    <scope>NUCLEOTIDE SEQUENCE [LARGE SCALE GENOMIC DNA]</scope>
    <source>
        <strain evidence="4">Shaxun</strain>
        <tissue evidence="4">Muscle</tissue>
    </source>
</reference>
<feature type="compositionally biased region" description="Acidic residues" evidence="1">
    <location>
        <begin position="134"/>
        <end position="150"/>
    </location>
</feature>